<evidence type="ECO:0000313" key="2">
    <source>
        <dbReference type="Proteomes" id="UP001595699"/>
    </source>
</evidence>
<name>A0ABV7Y8G5_9ACTN</name>
<dbReference type="InterPro" id="IPR036412">
    <property type="entry name" value="HAD-like_sf"/>
</dbReference>
<dbReference type="PANTHER" id="PTHR43434:SF1">
    <property type="entry name" value="PHOSPHOGLYCOLATE PHOSPHATASE"/>
    <property type="match status" value="1"/>
</dbReference>
<dbReference type="RefSeq" id="WP_205117282.1">
    <property type="nucleotide sequence ID" value="NZ_JAFBCM010000001.1"/>
</dbReference>
<sequence length="230" mass="24139">MGARAEVESLAELLAGTRGVLLDFDGPVCPLLEDGRDAALADRLRQTIQLPSRQASTDDPLAILTFAYEQGSATEVEDALIAGELVAAGVARATPGGHETIVACAEATTPVVIVSNNSQASVEAYLARHGLGELVHGVVGRAYARPDLMKPNPTPIRQALAMLGIAPEACVLVGDSVTDMTVSLLTNVHPIGYSRRASRRAELIEAGAAMVLDDMRTFADSVRRKATGNQ</sequence>
<accession>A0ABV7Y8G5</accession>
<dbReference type="EMBL" id="JBHRZH010000006">
    <property type="protein sequence ID" value="MFC3761058.1"/>
    <property type="molecule type" value="Genomic_DNA"/>
</dbReference>
<dbReference type="GO" id="GO:0016787">
    <property type="term" value="F:hydrolase activity"/>
    <property type="evidence" value="ECO:0007669"/>
    <property type="project" value="UniProtKB-KW"/>
</dbReference>
<dbReference type="SUPFAM" id="SSF56784">
    <property type="entry name" value="HAD-like"/>
    <property type="match status" value="1"/>
</dbReference>
<evidence type="ECO:0000313" key="1">
    <source>
        <dbReference type="EMBL" id="MFC3761058.1"/>
    </source>
</evidence>
<dbReference type="CDD" id="cd01427">
    <property type="entry name" value="HAD_like"/>
    <property type="match status" value="1"/>
</dbReference>
<organism evidence="1 2">
    <name type="scientific">Tenggerimyces flavus</name>
    <dbReference type="NCBI Taxonomy" id="1708749"/>
    <lineage>
        <taxon>Bacteria</taxon>
        <taxon>Bacillati</taxon>
        <taxon>Actinomycetota</taxon>
        <taxon>Actinomycetes</taxon>
        <taxon>Propionibacteriales</taxon>
        <taxon>Nocardioidaceae</taxon>
        <taxon>Tenggerimyces</taxon>
    </lineage>
</organism>
<dbReference type="EC" id="3.-.-.-" evidence="1"/>
<comment type="caution">
    <text evidence="1">The sequence shown here is derived from an EMBL/GenBank/DDBJ whole genome shotgun (WGS) entry which is preliminary data.</text>
</comment>
<dbReference type="Gene3D" id="3.40.50.1000">
    <property type="entry name" value="HAD superfamily/HAD-like"/>
    <property type="match status" value="1"/>
</dbReference>
<proteinExistence type="predicted"/>
<dbReference type="PANTHER" id="PTHR43434">
    <property type="entry name" value="PHOSPHOGLYCOLATE PHOSPHATASE"/>
    <property type="match status" value="1"/>
</dbReference>
<gene>
    <name evidence="1" type="ORF">ACFOUW_09410</name>
</gene>
<protein>
    <submittedName>
        <fullName evidence="1">HAD family hydrolase</fullName>
        <ecNumber evidence="1">3.-.-.-</ecNumber>
    </submittedName>
</protein>
<dbReference type="Proteomes" id="UP001595699">
    <property type="component" value="Unassembled WGS sequence"/>
</dbReference>
<dbReference type="InterPro" id="IPR023214">
    <property type="entry name" value="HAD_sf"/>
</dbReference>
<reference evidence="2" key="1">
    <citation type="journal article" date="2019" name="Int. J. Syst. Evol. Microbiol.">
        <title>The Global Catalogue of Microorganisms (GCM) 10K type strain sequencing project: providing services to taxonomists for standard genome sequencing and annotation.</title>
        <authorList>
            <consortium name="The Broad Institute Genomics Platform"/>
            <consortium name="The Broad Institute Genome Sequencing Center for Infectious Disease"/>
            <person name="Wu L."/>
            <person name="Ma J."/>
        </authorList>
    </citation>
    <scope>NUCLEOTIDE SEQUENCE [LARGE SCALE GENOMIC DNA]</scope>
    <source>
        <strain evidence="2">CGMCC 4.7241</strain>
    </source>
</reference>
<dbReference type="Pfam" id="PF00702">
    <property type="entry name" value="Hydrolase"/>
    <property type="match status" value="1"/>
</dbReference>
<keyword evidence="1" id="KW-0378">Hydrolase</keyword>
<dbReference type="InterPro" id="IPR050155">
    <property type="entry name" value="HAD-like_hydrolase_sf"/>
</dbReference>
<keyword evidence="2" id="KW-1185">Reference proteome</keyword>